<dbReference type="GO" id="GO:0005829">
    <property type="term" value="C:cytosol"/>
    <property type="evidence" value="ECO:0007669"/>
    <property type="project" value="TreeGrafter"/>
</dbReference>
<accession>A0A6G4WP13</accession>
<organism evidence="2 3">
    <name type="scientific">Allomesorhizobium camelthorni</name>
    <dbReference type="NCBI Taxonomy" id="475069"/>
    <lineage>
        <taxon>Bacteria</taxon>
        <taxon>Pseudomonadati</taxon>
        <taxon>Pseudomonadota</taxon>
        <taxon>Alphaproteobacteria</taxon>
        <taxon>Hyphomicrobiales</taxon>
        <taxon>Phyllobacteriaceae</taxon>
        <taxon>Allomesorhizobium</taxon>
    </lineage>
</organism>
<keyword evidence="3" id="KW-1185">Reference proteome</keyword>
<comment type="caution">
    <text evidence="2">The sequence shown here is derived from an EMBL/GenBank/DDBJ whole genome shotgun (WGS) entry which is preliminary data.</text>
</comment>
<dbReference type="PANTHER" id="PTHR10728:SF40">
    <property type="entry name" value="PATATIN FAMILY PROTEIN"/>
    <property type="match status" value="1"/>
</dbReference>
<dbReference type="PANTHER" id="PTHR10728">
    <property type="entry name" value="CYTOSOLIC PHOSPHOLIPASE A2"/>
    <property type="match status" value="1"/>
</dbReference>
<dbReference type="AlphaFoldDB" id="A0A6G4WP13"/>
<name>A0A6G4WP13_9HYPH</name>
<feature type="region of interest" description="Disordered" evidence="1">
    <location>
        <begin position="1"/>
        <end position="25"/>
    </location>
</feature>
<dbReference type="Proteomes" id="UP001642900">
    <property type="component" value="Unassembled WGS sequence"/>
</dbReference>
<evidence type="ECO:0000256" key="1">
    <source>
        <dbReference type="SAM" id="MobiDB-lite"/>
    </source>
</evidence>
<dbReference type="InterPro" id="IPR016035">
    <property type="entry name" value="Acyl_Trfase/lysoPLipase"/>
</dbReference>
<evidence type="ECO:0000313" key="3">
    <source>
        <dbReference type="Proteomes" id="UP001642900"/>
    </source>
</evidence>
<reference evidence="2 3" key="1">
    <citation type="submission" date="2020-02" db="EMBL/GenBank/DDBJ databases">
        <title>Genome sequence of strain CCNWXJ40-4.</title>
        <authorList>
            <person name="Gao J."/>
            <person name="Sun J."/>
        </authorList>
    </citation>
    <scope>NUCLEOTIDE SEQUENCE [LARGE SCALE GENOMIC DNA]</scope>
    <source>
        <strain evidence="2 3">CCNWXJ 40-4</strain>
    </source>
</reference>
<protein>
    <submittedName>
        <fullName evidence="2">Uncharacterized protein</fullName>
    </submittedName>
</protein>
<sequence length="320" mass="35626">MASVIGASFESGWSQQPDPTGGTSMTALTPLARYSAVEGALASGLVTAELHHSAGHDLAYLALSGAAVSPQMGLRTKRYASFWLTVLNLRLGIWLRRPGKSPAAPGLWYLLKEMTATADERGAFLNISDGGHIENLGVYELMKRRCRFIVAIDGENDPTMTFHALTNLQRLAYIDFGITLDVNLDDLRLGEAGYSRSHFQLCRILYPQGPDDSPLEVGYLLYMKLSLTGNEGEYLKRYLKRFKLDEPTFPHHSTADQFFSETQFEAYRSLGEHIGEKMFLPAITGPLDQTNVRLDEWFRCLGHSMLRPISSGERTQQTGK</sequence>
<dbReference type="GO" id="GO:0046475">
    <property type="term" value="P:glycerophospholipid catabolic process"/>
    <property type="evidence" value="ECO:0007669"/>
    <property type="project" value="TreeGrafter"/>
</dbReference>
<dbReference type="GO" id="GO:0004623">
    <property type="term" value="F:phospholipase A2 activity"/>
    <property type="evidence" value="ECO:0007669"/>
    <property type="project" value="TreeGrafter"/>
</dbReference>
<dbReference type="EMBL" id="JAAKZF010000153">
    <property type="protein sequence ID" value="NGO55933.1"/>
    <property type="molecule type" value="Genomic_DNA"/>
</dbReference>
<proteinExistence type="predicted"/>
<dbReference type="RefSeq" id="WP_165034270.1">
    <property type="nucleotide sequence ID" value="NZ_JAAKZF010000153.1"/>
</dbReference>
<feature type="compositionally biased region" description="Polar residues" evidence="1">
    <location>
        <begin position="11"/>
        <end position="25"/>
    </location>
</feature>
<evidence type="ECO:0000313" key="2">
    <source>
        <dbReference type="EMBL" id="NGO55933.1"/>
    </source>
</evidence>
<dbReference type="SUPFAM" id="SSF52151">
    <property type="entry name" value="FabD/lysophospholipase-like"/>
    <property type="match status" value="1"/>
</dbReference>
<gene>
    <name evidence="2" type="ORF">G6N73_33880</name>
</gene>